<name>A0A855X2V5_9BACT</name>
<keyword evidence="12" id="KW-0436">Ligase</keyword>
<evidence type="ECO:0000256" key="6">
    <source>
        <dbReference type="ARBA" id="ARBA00022840"/>
    </source>
</evidence>
<evidence type="ECO:0000256" key="5">
    <source>
        <dbReference type="ARBA" id="ARBA00022832"/>
    </source>
</evidence>
<dbReference type="PROSITE" id="PS50989">
    <property type="entry name" value="COA_CT_CTER"/>
    <property type="match status" value="1"/>
</dbReference>
<keyword evidence="7 10" id="KW-0443">Lipid metabolism</keyword>
<evidence type="ECO:0000256" key="1">
    <source>
        <dbReference type="ARBA" id="ARBA00004956"/>
    </source>
</evidence>
<dbReference type="GO" id="GO:0016743">
    <property type="term" value="F:carboxyl- or carbamoyltransferase activity"/>
    <property type="evidence" value="ECO:0007669"/>
    <property type="project" value="UniProtKB-UniRule"/>
</dbReference>
<dbReference type="EC" id="2.1.3.15" evidence="10"/>
<gene>
    <name evidence="10" type="primary">accA</name>
    <name evidence="12" type="ORF">C3F09_13040</name>
</gene>
<dbReference type="NCBIfam" id="NF041504">
    <property type="entry name" value="AccA_sub"/>
    <property type="match status" value="1"/>
</dbReference>
<dbReference type="PANTHER" id="PTHR42853:SF3">
    <property type="entry name" value="ACETYL-COENZYME A CARBOXYLASE CARBOXYL TRANSFERASE SUBUNIT ALPHA, CHLOROPLASTIC"/>
    <property type="match status" value="1"/>
</dbReference>
<dbReference type="HAMAP" id="MF_00823">
    <property type="entry name" value="AcetylCoA_CT_alpha"/>
    <property type="match status" value="1"/>
</dbReference>
<keyword evidence="3 10" id="KW-0808">Transferase</keyword>
<evidence type="ECO:0000313" key="13">
    <source>
        <dbReference type="Proteomes" id="UP000250918"/>
    </source>
</evidence>
<dbReference type="NCBIfam" id="NF004344">
    <property type="entry name" value="PRK05724.1"/>
    <property type="match status" value="1"/>
</dbReference>
<dbReference type="NCBIfam" id="TIGR00513">
    <property type="entry name" value="accA"/>
    <property type="match status" value="1"/>
</dbReference>
<keyword evidence="4 10" id="KW-0547">Nucleotide-binding</keyword>
<proteinExistence type="inferred from homology"/>
<sequence>MAEGLYLDFERPIQELEKKISDMRDFSVGKSIELSGEIASLEQKLERLRTEIYSGLTRWQRVQLSRHPKRPHTLDYIKLIATDFIELHGDRGFADDKAMVGGLATIDGQQVMIVGQQKGRDTKQKLMRNFGMAHPEGYRKARRLFQLASRFHLPIVVLIDTPGAFPGIGAEERGQAEAIALNIQVMFTLKVPIVVVIIGEGASGGALGIGIGDRVLMMEYSWYSVISPEGCAAILWRDAAKAPEAAEALKPTADDLLALGIVDKIIPEPIGGAHNDPVQAAKIVKEEILNTLAELRPKPVDLLLDERLAKYRRMGEYHVL</sequence>
<keyword evidence="2 10" id="KW-0444">Lipid biosynthesis</keyword>
<dbReference type="SUPFAM" id="SSF52096">
    <property type="entry name" value="ClpP/crotonase"/>
    <property type="match status" value="1"/>
</dbReference>
<organism evidence="12 13">
    <name type="scientific">candidate division GN15 bacterium</name>
    <dbReference type="NCBI Taxonomy" id="2072418"/>
    <lineage>
        <taxon>Bacteria</taxon>
        <taxon>candidate division GN15</taxon>
    </lineage>
</organism>
<accession>A0A855X2V5</accession>
<comment type="subunit">
    <text evidence="10">Acetyl-CoA carboxylase is a heterohexamer composed of biotin carboxyl carrier protein (AccB), biotin carboxylase (AccC) and two subunits each of ACCase subunit alpha (AccA) and ACCase subunit beta (AccD).</text>
</comment>
<dbReference type="GO" id="GO:0006633">
    <property type="term" value="P:fatty acid biosynthetic process"/>
    <property type="evidence" value="ECO:0007669"/>
    <property type="project" value="UniProtKB-KW"/>
</dbReference>
<dbReference type="Pfam" id="PF03255">
    <property type="entry name" value="ACCA"/>
    <property type="match status" value="1"/>
</dbReference>
<protein>
    <recommendedName>
        <fullName evidence="10">Acetyl-coenzyme A carboxylase carboxyl transferase subunit alpha</fullName>
        <shortName evidence="10">ACCase subunit alpha</shortName>
        <shortName evidence="10">Acetyl-CoA carboxylase carboxyltransferase subunit alpha</shortName>
        <ecNumber evidence="10">2.1.3.15</ecNumber>
    </recommendedName>
</protein>
<comment type="function">
    <text evidence="10">Component of the acetyl coenzyme A carboxylase (ACC) complex. First, biotin carboxylase catalyzes the carboxylation of biotin on its carrier protein (BCCP) and then the CO(2) group is transferred by the carboxyltransferase to acetyl-CoA to form malonyl-CoA.</text>
</comment>
<feature type="domain" description="CoA carboxyltransferase C-terminal" evidence="11">
    <location>
        <begin position="40"/>
        <end position="294"/>
    </location>
</feature>
<evidence type="ECO:0000256" key="10">
    <source>
        <dbReference type="HAMAP-Rule" id="MF_00823"/>
    </source>
</evidence>
<dbReference type="GO" id="GO:0005524">
    <property type="term" value="F:ATP binding"/>
    <property type="evidence" value="ECO:0007669"/>
    <property type="project" value="UniProtKB-KW"/>
</dbReference>
<dbReference type="InterPro" id="IPR001095">
    <property type="entry name" value="Acetyl_CoA_COase_a_su"/>
</dbReference>
<keyword evidence="5 10" id="KW-0276">Fatty acid metabolism</keyword>
<comment type="similarity">
    <text evidence="10">Belongs to the AccA family.</text>
</comment>
<evidence type="ECO:0000259" key="11">
    <source>
        <dbReference type="PROSITE" id="PS50989"/>
    </source>
</evidence>
<dbReference type="InterPro" id="IPR029045">
    <property type="entry name" value="ClpP/crotonase-like_dom_sf"/>
</dbReference>
<dbReference type="InterPro" id="IPR011763">
    <property type="entry name" value="COA_CT_C"/>
</dbReference>
<dbReference type="EMBL" id="PQAP01000235">
    <property type="protein sequence ID" value="PWB67667.1"/>
    <property type="molecule type" value="Genomic_DNA"/>
</dbReference>
<evidence type="ECO:0000256" key="4">
    <source>
        <dbReference type="ARBA" id="ARBA00022741"/>
    </source>
</evidence>
<keyword evidence="6 10" id="KW-0067">ATP-binding</keyword>
<comment type="caution">
    <text evidence="12">The sequence shown here is derived from an EMBL/GenBank/DDBJ whole genome shotgun (WGS) entry which is preliminary data.</text>
</comment>
<dbReference type="Gene3D" id="3.90.226.10">
    <property type="entry name" value="2-enoyl-CoA Hydratase, Chain A, domain 1"/>
    <property type="match status" value="1"/>
</dbReference>
<dbReference type="UniPathway" id="UPA00655">
    <property type="reaction ID" value="UER00711"/>
</dbReference>
<comment type="subcellular location">
    <subcellularLocation>
        <location evidence="10">Cytoplasm</location>
    </subcellularLocation>
</comment>
<comment type="catalytic activity">
    <reaction evidence="9 10">
        <text>N(6)-carboxybiotinyl-L-lysyl-[protein] + acetyl-CoA = N(6)-biotinyl-L-lysyl-[protein] + malonyl-CoA</text>
        <dbReference type="Rhea" id="RHEA:54728"/>
        <dbReference type="Rhea" id="RHEA-COMP:10505"/>
        <dbReference type="Rhea" id="RHEA-COMP:10506"/>
        <dbReference type="ChEBI" id="CHEBI:57288"/>
        <dbReference type="ChEBI" id="CHEBI:57384"/>
        <dbReference type="ChEBI" id="CHEBI:83144"/>
        <dbReference type="ChEBI" id="CHEBI:83145"/>
        <dbReference type="EC" id="2.1.3.15"/>
    </reaction>
</comment>
<evidence type="ECO:0000256" key="8">
    <source>
        <dbReference type="ARBA" id="ARBA00023160"/>
    </source>
</evidence>
<evidence type="ECO:0000256" key="2">
    <source>
        <dbReference type="ARBA" id="ARBA00022516"/>
    </source>
</evidence>
<evidence type="ECO:0000256" key="3">
    <source>
        <dbReference type="ARBA" id="ARBA00022679"/>
    </source>
</evidence>
<dbReference type="GO" id="GO:0003989">
    <property type="term" value="F:acetyl-CoA carboxylase activity"/>
    <property type="evidence" value="ECO:0007669"/>
    <property type="project" value="InterPro"/>
</dbReference>
<evidence type="ECO:0000256" key="7">
    <source>
        <dbReference type="ARBA" id="ARBA00023098"/>
    </source>
</evidence>
<keyword evidence="10" id="KW-0963">Cytoplasm</keyword>
<evidence type="ECO:0000313" key="12">
    <source>
        <dbReference type="EMBL" id="PWB67667.1"/>
    </source>
</evidence>
<dbReference type="PANTHER" id="PTHR42853">
    <property type="entry name" value="ACETYL-COENZYME A CARBOXYLASE CARBOXYL TRANSFERASE SUBUNIT ALPHA"/>
    <property type="match status" value="1"/>
</dbReference>
<dbReference type="GO" id="GO:2001295">
    <property type="term" value="P:malonyl-CoA biosynthetic process"/>
    <property type="evidence" value="ECO:0007669"/>
    <property type="project" value="UniProtKB-UniRule"/>
</dbReference>
<comment type="pathway">
    <text evidence="1 10">Lipid metabolism; malonyl-CoA biosynthesis; malonyl-CoA from acetyl-CoA: step 1/1.</text>
</comment>
<keyword evidence="8 10" id="KW-0275">Fatty acid biosynthesis</keyword>
<dbReference type="Proteomes" id="UP000250918">
    <property type="component" value="Unassembled WGS sequence"/>
</dbReference>
<dbReference type="GO" id="GO:0009317">
    <property type="term" value="C:acetyl-CoA carboxylase complex"/>
    <property type="evidence" value="ECO:0007669"/>
    <property type="project" value="InterPro"/>
</dbReference>
<dbReference type="AlphaFoldDB" id="A0A855X2V5"/>
<reference evidence="12 13" key="1">
    <citation type="journal article" date="2018" name="ISME J.">
        <title>A methanotrophic archaeon couples anaerobic oxidation of methane to Fe(III) reduction.</title>
        <authorList>
            <person name="Cai C."/>
            <person name="Leu A.O."/>
            <person name="Xie G.J."/>
            <person name="Guo J."/>
            <person name="Feng Y."/>
            <person name="Zhao J.X."/>
            <person name="Tyson G.W."/>
            <person name="Yuan Z."/>
            <person name="Hu S."/>
        </authorList>
    </citation>
    <scope>NUCLEOTIDE SEQUENCE [LARGE SCALE GENOMIC DNA]</scope>
    <source>
        <strain evidence="12">FeB_12</strain>
    </source>
</reference>
<evidence type="ECO:0000256" key="9">
    <source>
        <dbReference type="ARBA" id="ARBA00049152"/>
    </source>
</evidence>
<dbReference type="PRINTS" id="PR01069">
    <property type="entry name" value="ACCCTRFRASEA"/>
</dbReference>